<keyword evidence="1" id="KW-0131">Cell cycle</keyword>
<sequence>MKATFLLIGQGISYPHTPLISSARTVVQLARSSAVRSSSPRSTVSSHSSGLAGLSTTPFTSAMDCFSTRAACSLLGLRGGVLGVFFGGQQGIRRRARLPGWWFGCLTAALPPRWSLAGGLQVMN</sequence>
<keyword evidence="1" id="KW-0808">Transferase</keyword>
<evidence type="ECO:0000313" key="1">
    <source>
        <dbReference type="EMBL" id="KAK3918311.1"/>
    </source>
</evidence>
<dbReference type="GO" id="GO:0051301">
    <property type="term" value="P:cell division"/>
    <property type="evidence" value="ECO:0007669"/>
    <property type="project" value="UniProtKB-KW"/>
</dbReference>
<reference evidence="1" key="2">
    <citation type="journal article" date="2023" name="BMC Genomics">
        <title>Pest status, molecular evolution, and epigenetic factors derived from the genome assembly of Frankliniella fusca, a thysanopteran phytovirus vector.</title>
        <authorList>
            <person name="Catto M.A."/>
            <person name="Labadie P.E."/>
            <person name="Jacobson A.L."/>
            <person name="Kennedy G.G."/>
            <person name="Srinivasan R."/>
            <person name="Hunt B.G."/>
        </authorList>
    </citation>
    <scope>NUCLEOTIDE SEQUENCE</scope>
    <source>
        <strain evidence="1">PL_HMW_Pooled</strain>
    </source>
</reference>
<dbReference type="Proteomes" id="UP001219518">
    <property type="component" value="Unassembled WGS sequence"/>
</dbReference>
<evidence type="ECO:0000313" key="2">
    <source>
        <dbReference type="Proteomes" id="UP001219518"/>
    </source>
</evidence>
<keyword evidence="1" id="KW-0132">Cell division</keyword>
<dbReference type="GO" id="GO:0016301">
    <property type="term" value="F:kinase activity"/>
    <property type="evidence" value="ECO:0007669"/>
    <property type="project" value="UniProtKB-KW"/>
</dbReference>
<protein>
    <submittedName>
        <fullName evidence="1">Cell division cycle 7-related protein kinase</fullName>
    </submittedName>
</protein>
<proteinExistence type="predicted"/>
<keyword evidence="2" id="KW-1185">Reference proteome</keyword>
<gene>
    <name evidence="1" type="ORF">KUF71_000883</name>
</gene>
<comment type="caution">
    <text evidence="1">The sequence shown here is derived from an EMBL/GenBank/DDBJ whole genome shotgun (WGS) entry which is preliminary data.</text>
</comment>
<dbReference type="EMBL" id="JAHWGI010000935">
    <property type="protein sequence ID" value="KAK3918311.1"/>
    <property type="molecule type" value="Genomic_DNA"/>
</dbReference>
<reference evidence="1" key="1">
    <citation type="submission" date="2021-07" db="EMBL/GenBank/DDBJ databases">
        <authorList>
            <person name="Catto M.A."/>
            <person name="Jacobson A."/>
            <person name="Kennedy G."/>
            <person name="Labadie P."/>
            <person name="Hunt B.G."/>
            <person name="Srinivasan R."/>
        </authorList>
    </citation>
    <scope>NUCLEOTIDE SEQUENCE</scope>
    <source>
        <strain evidence="1">PL_HMW_Pooled</strain>
        <tissue evidence="1">Head</tissue>
    </source>
</reference>
<keyword evidence="1" id="KW-0418">Kinase</keyword>
<accession>A0AAE1HBJ6</accession>
<dbReference type="AlphaFoldDB" id="A0AAE1HBJ6"/>
<name>A0AAE1HBJ6_9NEOP</name>
<organism evidence="1 2">
    <name type="scientific">Frankliniella fusca</name>
    <dbReference type="NCBI Taxonomy" id="407009"/>
    <lineage>
        <taxon>Eukaryota</taxon>
        <taxon>Metazoa</taxon>
        <taxon>Ecdysozoa</taxon>
        <taxon>Arthropoda</taxon>
        <taxon>Hexapoda</taxon>
        <taxon>Insecta</taxon>
        <taxon>Pterygota</taxon>
        <taxon>Neoptera</taxon>
        <taxon>Paraneoptera</taxon>
        <taxon>Thysanoptera</taxon>
        <taxon>Terebrantia</taxon>
        <taxon>Thripoidea</taxon>
        <taxon>Thripidae</taxon>
        <taxon>Frankliniella</taxon>
    </lineage>
</organism>